<dbReference type="EMBL" id="JAFFZE010000006">
    <property type="protein sequence ID" value="MCT2582832.1"/>
    <property type="molecule type" value="Genomic_DNA"/>
</dbReference>
<organism evidence="3 4">
    <name type="scientific">Actinophytocola gossypii</name>
    <dbReference type="NCBI Taxonomy" id="2812003"/>
    <lineage>
        <taxon>Bacteria</taxon>
        <taxon>Bacillati</taxon>
        <taxon>Actinomycetota</taxon>
        <taxon>Actinomycetes</taxon>
        <taxon>Pseudonocardiales</taxon>
        <taxon>Pseudonocardiaceae</taxon>
    </lineage>
</organism>
<reference evidence="3 4" key="1">
    <citation type="submission" date="2021-02" db="EMBL/GenBank/DDBJ databases">
        <title>Actinophytocola xerophila sp. nov., isolated from soil of cotton cropping field.</title>
        <authorList>
            <person name="Huang R."/>
            <person name="Chen X."/>
            <person name="Ge X."/>
            <person name="Liu W."/>
        </authorList>
    </citation>
    <scope>NUCLEOTIDE SEQUENCE [LARGE SCALE GENOMIC DNA]</scope>
    <source>
        <strain evidence="3 4">S1-96</strain>
    </source>
</reference>
<dbReference type="CDD" id="cd04662">
    <property type="entry name" value="NUDIX_Hydrolase"/>
    <property type="match status" value="1"/>
</dbReference>
<evidence type="ECO:0000259" key="2">
    <source>
        <dbReference type="PROSITE" id="PS51462"/>
    </source>
</evidence>
<evidence type="ECO:0000256" key="1">
    <source>
        <dbReference type="ARBA" id="ARBA00022801"/>
    </source>
</evidence>
<dbReference type="InterPro" id="IPR000086">
    <property type="entry name" value="NUDIX_hydrolase_dom"/>
</dbReference>
<dbReference type="PANTHER" id="PTHR21340">
    <property type="entry name" value="DIADENOSINE 5,5-P1,P4-TETRAPHOSPHATE PYROPHOSPHOHYDROLASE MUTT"/>
    <property type="match status" value="1"/>
</dbReference>
<sequence length="151" mass="16238">MKHSAGILLFRCAEAGVEVLLGHMGGPFWARKDAGAWSMPKGEYEPDEEPVAAARREFTEELGLPVPAGDLVELGTVRQSGGKTVTAWALAGDLDPAAVVPGTFELEWPPRSGRVREFPEVDRVAWFPLSEAAEKIVGGQRAFLDRLAGLA</sequence>
<proteinExistence type="predicted"/>
<dbReference type="Proteomes" id="UP001156441">
    <property type="component" value="Unassembled WGS sequence"/>
</dbReference>
<protein>
    <submittedName>
        <fullName evidence="3">NUDIX domain-containing protein</fullName>
    </submittedName>
</protein>
<accession>A0ABT2J4N6</accession>
<dbReference type="InterPro" id="IPR051325">
    <property type="entry name" value="Nudix_hydrolase_domain"/>
</dbReference>
<dbReference type="InterPro" id="IPR020084">
    <property type="entry name" value="NUDIX_hydrolase_CS"/>
</dbReference>
<comment type="caution">
    <text evidence="3">The sequence shown here is derived from an EMBL/GenBank/DDBJ whole genome shotgun (WGS) entry which is preliminary data.</text>
</comment>
<dbReference type="Gene3D" id="3.90.79.10">
    <property type="entry name" value="Nucleoside Triphosphate Pyrophosphohydrolase"/>
    <property type="match status" value="1"/>
</dbReference>
<dbReference type="InterPro" id="IPR015797">
    <property type="entry name" value="NUDIX_hydrolase-like_dom_sf"/>
</dbReference>
<dbReference type="SUPFAM" id="SSF55811">
    <property type="entry name" value="Nudix"/>
    <property type="match status" value="1"/>
</dbReference>
<dbReference type="PANTHER" id="PTHR21340:SF7">
    <property type="entry name" value="NUDIX HYDROLASE DOMAIN-CONTAINING PROTEIN"/>
    <property type="match status" value="1"/>
</dbReference>
<gene>
    <name evidence="3" type="ORF">JT362_06830</name>
</gene>
<dbReference type="PROSITE" id="PS00893">
    <property type="entry name" value="NUDIX_BOX"/>
    <property type="match status" value="1"/>
</dbReference>
<name>A0ABT2J4N6_9PSEU</name>
<keyword evidence="1" id="KW-0378">Hydrolase</keyword>
<evidence type="ECO:0000313" key="4">
    <source>
        <dbReference type="Proteomes" id="UP001156441"/>
    </source>
</evidence>
<keyword evidence="4" id="KW-1185">Reference proteome</keyword>
<dbReference type="RefSeq" id="WP_260190166.1">
    <property type="nucleotide sequence ID" value="NZ_JAFFZE010000006.1"/>
</dbReference>
<dbReference type="PROSITE" id="PS51462">
    <property type="entry name" value="NUDIX"/>
    <property type="match status" value="1"/>
</dbReference>
<feature type="domain" description="Nudix hydrolase" evidence="2">
    <location>
        <begin position="1"/>
        <end position="149"/>
    </location>
</feature>
<evidence type="ECO:0000313" key="3">
    <source>
        <dbReference type="EMBL" id="MCT2582832.1"/>
    </source>
</evidence>
<dbReference type="Pfam" id="PF00293">
    <property type="entry name" value="NUDIX"/>
    <property type="match status" value="1"/>
</dbReference>